<name>A0A2H3BXR1_9AGAR</name>
<feature type="transmembrane region" description="Helical" evidence="1">
    <location>
        <begin position="24"/>
        <end position="52"/>
    </location>
</feature>
<keyword evidence="3" id="KW-1185">Reference proteome</keyword>
<dbReference type="InterPro" id="IPR036047">
    <property type="entry name" value="F-box-like_dom_sf"/>
</dbReference>
<protein>
    <recommendedName>
        <fullName evidence="4">F-box domain-containing protein</fullName>
    </recommendedName>
</protein>
<dbReference type="Proteomes" id="UP000218334">
    <property type="component" value="Unassembled WGS sequence"/>
</dbReference>
<dbReference type="EMBL" id="KZ293429">
    <property type="protein sequence ID" value="PBK69377.1"/>
    <property type="molecule type" value="Genomic_DNA"/>
</dbReference>
<evidence type="ECO:0000313" key="3">
    <source>
        <dbReference type="Proteomes" id="UP000218334"/>
    </source>
</evidence>
<evidence type="ECO:0000256" key="1">
    <source>
        <dbReference type="SAM" id="Phobius"/>
    </source>
</evidence>
<keyword evidence="1" id="KW-0472">Membrane</keyword>
<accession>A0A2H3BXR1</accession>
<gene>
    <name evidence="2" type="ORF">ARMSODRAFT_160676</name>
</gene>
<evidence type="ECO:0000313" key="2">
    <source>
        <dbReference type="EMBL" id="PBK69377.1"/>
    </source>
</evidence>
<sequence>MSFHPLFMRDDDDSSHSTCSHDDFWHVLLCVGFVGAAIAWTCLALILLSSLIHHCILLYRRALNDCAACSKENLLIIIDFYCYLCILHPIRRLRVLCNSYIYPRFRDRTIVKVPRDSILPQELCEVIIHFCSSERETLLTCSLVCKAWVPTSRCLLCTYVHSRDHVREFVKLLQSPENTISPYVRTVWLEMYAKRDRLIRYRHALRALANADAMPTRAIIAGQSLEPVTELHRYFPYIKRLSFNYEDLGDNDAISAASFRRILWYSSLFCHLERLSIRFLRQRGTENMPLSSLEECKPHATTFTIVEMLEPGSPSLA</sequence>
<evidence type="ECO:0008006" key="4">
    <source>
        <dbReference type="Google" id="ProtNLM"/>
    </source>
</evidence>
<reference evidence="3" key="1">
    <citation type="journal article" date="2017" name="Nat. Ecol. Evol.">
        <title>Genome expansion and lineage-specific genetic innovations in the forest pathogenic fungi Armillaria.</title>
        <authorList>
            <person name="Sipos G."/>
            <person name="Prasanna A.N."/>
            <person name="Walter M.C."/>
            <person name="O'Connor E."/>
            <person name="Balint B."/>
            <person name="Krizsan K."/>
            <person name="Kiss B."/>
            <person name="Hess J."/>
            <person name="Varga T."/>
            <person name="Slot J."/>
            <person name="Riley R."/>
            <person name="Boka B."/>
            <person name="Rigling D."/>
            <person name="Barry K."/>
            <person name="Lee J."/>
            <person name="Mihaltcheva S."/>
            <person name="LaButti K."/>
            <person name="Lipzen A."/>
            <person name="Waldron R."/>
            <person name="Moloney N.M."/>
            <person name="Sperisen C."/>
            <person name="Kredics L."/>
            <person name="Vagvoelgyi C."/>
            <person name="Patrignani A."/>
            <person name="Fitzpatrick D."/>
            <person name="Nagy I."/>
            <person name="Doyle S."/>
            <person name="Anderson J.B."/>
            <person name="Grigoriev I.V."/>
            <person name="Gueldener U."/>
            <person name="Muensterkoetter M."/>
            <person name="Nagy L.G."/>
        </authorList>
    </citation>
    <scope>NUCLEOTIDE SEQUENCE [LARGE SCALE GENOMIC DNA]</scope>
    <source>
        <strain evidence="3">28-4</strain>
    </source>
</reference>
<dbReference type="SUPFAM" id="SSF81383">
    <property type="entry name" value="F-box domain"/>
    <property type="match status" value="1"/>
</dbReference>
<dbReference type="AlphaFoldDB" id="A0A2H3BXR1"/>
<keyword evidence="1" id="KW-1133">Transmembrane helix</keyword>
<proteinExistence type="predicted"/>
<feature type="transmembrane region" description="Helical" evidence="1">
    <location>
        <begin position="73"/>
        <end position="90"/>
    </location>
</feature>
<organism evidence="2 3">
    <name type="scientific">Armillaria solidipes</name>
    <dbReference type="NCBI Taxonomy" id="1076256"/>
    <lineage>
        <taxon>Eukaryota</taxon>
        <taxon>Fungi</taxon>
        <taxon>Dikarya</taxon>
        <taxon>Basidiomycota</taxon>
        <taxon>Agaricomycotina</taxon>
        <taxon>Agaricomycetes</taxon>
        <taxon>Agaricomycetidae</taxon>
        <taxon>Agaricales</taxon>
        <taxon>Marasmiineae</taxon>
        <taxon>Physalacriaceae</taxon>
        <taxon>Armillaria</taxon>
    </lineage>
</organism>
<keyword evidence="1" id="KW-0812">Transmembrane</keyword>